<name>A0ABR3JMN0_9AGAR</name>
<evidence type="ECO:0000313" key="1">
    <source>
        <dbReference type="EMBL" id="KAL0956874.1"/>
    </source>
</evidence>
<evidence type="ECO:0000313" key="2">
    <source>
        <dbReference type="Proteomes" id="UP001556367"/>
    </source>
</evidence>
<protein>
    <submittedName>
        <fullName evidence="1">Uncharacterized protein</fullName>
    </submittedName>
</protein>
<keyword evidence="2" id="KW-1185">Reference proteome</keyword>
<proteinExistence type="predicted"/>
<comment type="caution">
    <text evidence="1">The sequence shown here is derived from an EMBL/GenBank/DDBJ whole genome shotgun (WGS) entry which is preliminary data.</text>
</comment>
<dbReference type="EMBL" id="JASNQZ010000006">
    <property type="protein sequence ID" value="KAL0956874.1"/>
    <property type="molecule type" value="Genomic_DNA"/>
</dbReference>
<reference evidence="2" key="1">
    <citation type="submission" date="2024-06" db="EMBL/GenBank/DDBJ databases">
        <title>Multi-omics analyses provide insights into the biosynthesis of the anticancer antibiotic pleurotin in Hohenbuehelia grisea.</title>
        <authorList>
            <person name="Weaver J.A."/>
            <person name="Alberti F."/>
        </authorList>
    </citation>
    <scope>NUCLEOTIDE SEQUENCE [LARGE SCALE GENOMIC DNA]</scope>
    <source>
        <strain evidence="2">T-177</strain>
    </source>
</reference>
<accession>A0ABR3JMN0</accession>
<sequence>MIYFSDLDCPCCRPRVFPGDEKFSNVEKGRMRFVCYQISESHYILLDARQETESEISKDLLVNPRFNAAHWYAKRLAHMHRISPVHPSVYLYKSHQPIGNAYEIATAHYLEINSPYKGDGTTRETNPCFQFGVEHVPEKDMYRIIDNCLLYAPKVPGMLLRNPKFNLKGWYEKSIERAYQFITETHLGPCADPDLRILFDGDDGAKERALDGVMEHLFSDYYARQRIVFHEYPEYLSVVELNGQQVQAGTYPAIQRNVTRDAARTIPRPSWSPFE</sequence>
<gene>
    <name evidence="1" type="ORF">HGRIS_002982</name>
</gene>
<organism evidence="1 2">
    <name type="scientific">Hohenbuehelia grisea</name>
    <dbReference type="NCBI Taxonomy" id="104357"/>
    <lineage>
        <taxon>Eukaryota</taxon>
        <taxon>Fungi</taxon>
        <taxon>Dikarya</taxon>
        <taxon>Basidiomycota</taxon>
        <taxon>Agaricomycotina</taxon>
        <taxon>Agaricomycetes</taxon>
        <taxon>Agaricomycetidae</taxon>
        <taxon>Agaricales</taxon>
        <taxon>Pleurotineae</taxon>
        <taxon>Pleurotaceae</taxon>
        <taxon>Hohenbuehelia</taxon>
    </lineage>
</organism>
<dbReference type="Proteomes" id="UP001556367">
    <property type="component" value="Unassembled WGS sequence"/>
</dbReference>